<dbReference type="Proteomes" id="UP001054837">
    <property type="component" value="Unassembled WGS sequence"/>
</dbReference>
<reference evidence="1 2" key="1">
    <citation type="submission" date="2021-06" db="EMBL/GenBank/DDBJ databases">
        <title>Caerostris darwini draft genome.</title>
        <authorList>
            <person name="Kono N."/>
            <person name="Arakawa K."/>
        </authorList>
    </citation>
    <scope>NUCLEOTIDE SEQUENCE [LARGE SCALE GENOMIC DNA]</scope>
</reference>
<organism evidence="1 2">
    <name type="scientific">Caerostris darwini</name>
    <dbReference type="NCBI Taxonomy" id="1538125"/>
    <lineage>
        <taxon>Eukaryota</taxon>
        <taxon>Metazoa</taxon>
        <taxon>Ecdysozoa</taxon>
        <taxon>Arthropoda</taxon>
        <taxon>Chelicerata</taxon>
        <taxon>Arachnida</taxon>
        <taxon>Araneae</taxon>
        <taxon>Araneomorphae</taxon>
        <taxon>Entelegynae</taxon>
        <taxon>Araneoidea</taxon>
        <taxon>Araneidae</taxon>
        <taxon>Caerostris</taxon>
    </lineage>
</organism>
<proteinExistence type="predicted"/>
<accession>A0AAV4X8C4</accession>
<evidence type="ECO:0000313" key="2">
    <source>
        <dbReference type="Proteomes" id="UP001054837"/>
    </source>
</evidence>
<evidence type="ECO:0000313" key="1">
    <source>
        <dbReference type="EMBL" id="GIY91166.1"/>
    </source>
</evidence>
<sequence>MGVYPKRVQDIKKKPEKMLQFLGNESQVVGQDSSALIHFRQAAPQEQIGSSHFPAALGKCSAHDLQQPSLRPCEIFAVWIRSMQGKIERTLVLVHIGQPSGWYRSFN</sequence>
<name>A0AAV4X8C4_9ARAC</name>
<gene>
    <name evidence="1" type="ORF">CDAR_444191</name>
</gene>
<protein>
    <submittedName>
        <fullName evidence="1">Uncharacterized protein</fullName>
    </submittedName>
</protein>
<dbReference type="EMBL" id="BPLQ01015729">
    <property type="protein sequence ID" value="GIY91166.1"/>
    <property type="molecule type" value="Genomic_DNA"/>
</dbReference>
<dbReference type="AlphaFoldDB" id="A0AAV4X8C4"/>
<keyword evidence="2" id="KW-1185">Reference proteome</keyword>
<comment type="caution">
    <text evidence="1">The sequence shown here is derived from an EMBL/GenBank/DDBJ whole genome shotgun (WGS) entry which is preliminary data.</text>
</comment>